<evidence type="ECO:0000313" key="2">
    <source>
        <dbReference type="EMBL" id="EDM80716.1"/>
    </source>
</evidence>
<evidence type="ECO:0000256" key="1">
    <source>
        <dbReference type="SAM" id="MobiDB-lite"/>
    </source>
</evidence>
<dbReference type="OrthoDB" id="5497861at2"/>
<feature type="compositionally biased region" description="Acidic residues" evidence="1">
    <location>
        <begin position="22"/>
        <end position="42"/>
    </location>
</feature>
<comment type="caution">
    <text evidence="2">The sequence shown here is derived from an EMBL/GenBank/DDBJ whole genome shotgun (WGS) entry which is preliminary data.</text>
</comment>
<dbReference type="RefSeq" id="WP_006970068.1">
    <property type="nucleotide sequence ID" value="NZ_ABCS01000008.1"/>
</dbReference>
<evidence type="ECO:0000313" key="3">
    <source>
        <dbReference type="Proteomes" id="UP000005801"/>
    </source>
</evidence>
<sequence length="297" mass="30704">MLPFLAGCPLSPGETDTTGNAEADEGGDELDLDDDGFPDDDDDGHHPDDDDGRAEEMGFVPEDDLLGCAGYCDIWAQDCPDGEKCVAYASCDGDEIDARKCVPVMGDRAPGESCRYDGAAEATDNCDASSSCWNAKEVDGLLIGTCAAFCAGTPDDPLCDGTSALTSCGSACYTGVDGVQALCLELCDPASPSCAEGEACRWTGTGFHCLNLPDAEAALHTAGESCVSSQDCKAGLECANAEYLADCEHFSCCTAMCDLELGDQGCEAQPGTSCQPWFQADLEDPATCGQGFCGLAP</sequence>
<organism evidence="2 3">
    <name type="scientific">Plesiocystis pacifica SIR-1</name>
    <dbReference type="NCBI Taxonomy" id="391625"/>
    <lineage>
        <taxon>Bacteria</taxon>
        <taxon>Pseudomonadati</taxon>
        <taxon>Myxococcota</taxon>
        <taxon>Polyangia</taxon>
        <taxon>Nannocystales</taxon>
        <taxon>Nannocystaceae</taxon>
        <taxon>Plesiocystis</taxon>
    </lineage>
</organism>
<keyword evidence="3" id="KW-1185">Reference proteome</keyword>
<accession>A6G019</accession>
<gene>
    <name evidence="2" type="ORF">PPSIR1_12573</name>
</gene>
<dbReference type="Proteomes" id="UP000005801">
    <property type="component" value="Unassembled WGS sequence"/>
</dbReference>
<feature type="region of interest" description="Disordered" evidence="1">
    <location>
        <begin position="1"/>
        <end position="56"/>
    </location>
</feature>
<protein>
    <submittedName>
        <fullName evidence="2">Uncharacterized protein</fullName>
    </submittedName>
</protein>
<dbReference type="EMBL" id="ABCS01000008">
    <property type="protein sequence ID" value="EDM80716.1"/>
    <property type="molecule type" value="Genomic_DNA"/>
</dbReference>
<name>A6G019_9BACT</name>
<proteinExistence type="predicted"/>
<dbReference type="STRING" id="391625.PPSIR1_12573"/>
<dbReference type="AlphaFoldDB" id="A6G019"/>
<reference evidence="2 3" key="1">
    <citation type="submission" date="2007-06" db="EMBL/GenBank/DDBJ databases">
        <authorList>
            <person name="Shimkets L."/>
            <person name="Ferriera S."/>
            <person name="Johnson J."/>
            <person name="Kravitz S."/>
            <person name="Beeson K."/>
            <person name="Sutton G."/>
            <person name="Rogers Y.-H."/>
            <person name="Friedman R."/>
            <person name="Frazier M."/>
            <person name="Venter J.C."/>
        </authorList>
    </citation>
    <scope>NUCLEOTIDE SEQUENCE [LARGE SCALE GENOMIC DNA]</scope>
    <source>
        <strain evidence="2 3">SIR-1</strain>
    </source>
</reference>